<gene>
    <name evidence="2" type="ORF">BECKLFY1418C_GA0070996_11511</name>
</gene>
<protein>
    <submittedName>
        <fullName evidence="2">IstB-like ATP binding protein</fullName>
    </submittedName>
</protein>
<dbReference type="Gene3D" id="3.40.50.300">
    <property type="entry name" value="P-loop containing nucleotide triphosphate hydrolases"/>
    <property type="match status" value="1"/>
</dbReference>
<dbReference type="AlphaFoldDB" id="A0A450X358"/>
<dbReference type="EMBL" id="CAADFN010000151">
    <property type="protein sequence ID" value="VFK23671.1"/>
    <property type="molecule type" value="Genomic_DNA"/>
</dbReference>
<reference evidence="2" key="1">
    <citation type="submission" date="2019-02" db="EMBL/GenBank/DDBJ databases">
        <authorList>
            <person name="Gruber-Vodicka R. H."/>
            <person name="Seah K. B. B."/>
        </authorList>
    </citation>
    <scope>NUCLEOTIDE SEQUENCE</scope>
    <source>
        <strain evidence="2">BECK_BY7</strain>
    </source>
</reference>
<dbReference type="InterPro" id="IPR027417">
    <property type="entry name" value="P-loop_NTPase"/>
</dbReference>
<proteinExistence type="predicted"/>
<dbReference type="InterPro" id="IPR002611">
    <property type="entry name" value="IstB_ATP-bd"/>
</dbReference>
<feature type="domain" description="IstB-like ATP-binding" evidence="1">
    <location>
        <begin position="1"/>
        <end position="56"/>
    </location>
</feature>
<name>A0A450X358_9GAMM</name>
<organism evidence="2">
    <name type="scientific">Candidatus Kentrum sp. LFY</name>
    <dbReference type="NCBI Taxonomy" id="2126342"/>
    <lineage>
        <taxon>Bacteria</taxon>
        <taxon>Pseudomonadati</taxon>
        <taxon>Pseudomonadota</taxon>
        <taxon>Gammaproteobacteria</taxon>
        <taxon>Candidatus Kentrum</taxon>
    </lineage>
</organism>
<sequence length="59" mass="6805">MIEDRYSLKSTLIASQLPIENWHEYIGEAPPADAILDRLLHNAHRFLLKGESMRKISSK</sequence>
<evidence type="ECO:0000313" key="2">
    <source>
        <dbReference type="EMBL" id="VFK23671.1"/>
    </source>
</evidence>
<evidence type="ECO:0000259" key="1">
    <source>
        <dbReference type="Pfam" id="PF01695"/>
    </source>
</evidence>
<accession>A0A450X358</accession>
<dbReference type="Pfam" id="PF01695">
    <property type="entry name" value="IstB_IS21"/>
    <property type="match status" value="1"/>
</dbReference>
<dbReference type="GO" id="GO:0005524">
    <property type="term" value="F:ATP binding"/>
    <property type="evidence" value="ECO:0007669"/>
    <property type="project" value="InterPro"/>
</dbReference>